<reference evidence="2" key="1">
    <citation type="submission" date="2022-10" db="EMBL/GenBank/DDBJ databases">
        <title>Streptomyces beihaiensis sp. nov., a chitin degrading actinobacterium, isolated from shrimp pond soil.</title>
        <authorList>
            <person name="Xie J."/>
            <person name="Shen N."/>
        </authorList>
    </citation>
    <scope>NUCLEOTIDE SEQUENCE</scope>
    <source>
        <strain evidence="2">GXMU-J5</strain>
    </source>
</reference>
<gene>
    <name evidence="2" type="ORF">OFY01_21540</name>
</gene>
<name>A0ABT3TZ22_9ACTN</name>
<feature type="non-terminal residue" evidence="2">
    <location>
        <position position="1"/>
    </location>
</feature>
<organism evidence="2 3">
    <name type="scientific">Streptomyces beihaiensis</name>
    <dbReference type="NCBI Taxonomy" id="2984495"/>
    <lineage>
        <taxon>Bacteria</taxon>
        <taxon>Bacillati</taxon>
        <taxon>Actinomycetota</taxon>
        <taxon>Actinomycetes</taxon>
        <taxon>Kitasatosporales</taxon>
        <taxon>Streptomycetaceae</taxon>
        <taxon>Streptomyces</taxon>
    </lineage>
</organism>
<sequence length="66" mass="7039">ACLHTIDKQEASNEAAMAAFVSVARRARRLRAGQPVRALGPGQPTGRDLPGHVREMTRSGFGTRPG</sequence>
<comment type="caution">
    <text evidence="2">The sequence shown here is derived from an EMBL/GenBank/DDBJ whole genome shotgun (WGS) entry which is preliminary data.</text>
</comment>
<proteinExistence type="predicted"/>
<accession>A0ABT3TZ22</accession>
<feature type="region of interest" description="Disordered" evidence="1">
    <location>
        <begin position="32"/>
        <end position="66"/>
    </location>
</feature>
<dbReference type="RefSeq" id="WP_266602405.1">
    <property type="nucleotide sequence ID" value="NZ_JAPHNL010000265.1"/>
</dbReference>
<protein>
    <submittedName>
        <fullName evidence="2">Uncharacterized protein</fullName>
    </submittedName>
</protein>
<keyword evidence="3" id="KW-1185">Reference proteome</keyword>
<evidence type="ECO:0000313" key="3">
    <source>
        <dbReference type="Proteomes" id="UP001163064"/>
    </source>
</evidence>
<evidence type="ECO:0000256" key="1">
    <source>
        <dbReference type="SAM" id="MobiDB-lite"/>
    </source>
</evidence>
<dbReference type="EMBL" id="JAPHNL010000265">
    <property type="protein sequence ID" value="MCX3062299.1"/>
    <property type="molecule type" value="Genomic_DNA"/>
</dbReference>
<dbReference type="Proteomes" id="UP001163064">
    <property type="component" value="Unassembled WGS sequence"/>
</dbReference>
<evidence type="ECO:0000313" key="2">
    <source>
        <dbReference type="EMBL" id="MCX3062299.1"/>
    </source>
</evidence>